<reference evidence="1" key="1">
    <citation type="journal article" date="2022" name="J Environ Chem Eng">
        <title>Biodegradation of petroleum oil using a constructed nonpathogenic and heavy metal-tolerant bacterial consortium isolated from marine sponges.</title>
        <authorList>
            <person name="Dechsakulwatana C."/>
            <person name="Rungsihiranrut A."/>
            <person name="Muangchinda C."/>
            <person name="Ningthoujam R."/>
            <person name="Klankeo P."/>
            <person name="Pinyakong O."/>
        </authorList>
    </citation>
    <scope>NUCLEOTIDE SEQUENCE</scope>
    <source>
        <strain evidence="1">TL01-2</strain>
    </source>
</reference>
<comment type="caution">
    <text evidence="1">The sequence shown here is derived from an EMBL/GenBank/DDBJ whole genome shotgun (WGS) entry which is preliminary data.</text>
</comment>
<dbReference type="Proteomes" id="UP001269400">
    <property type="component" value="Unassembled WGS sequence"/>
</dbReference>
<reference evidence="1" key="2">
    <citation type="submission" date="2022-12" db="EMBL/GenBank/DDBJ databases">
        <authorList>
            <person name="Dechsakulwatana C."/>
            <person name="Rungsihiranrut A."/>
            <person name="Muangchinda C."/>
            <person name="Ningthoujam R."/>
            <person name="Klankeo P."/>
            <person name="Pinyakong O."/>
        </authorList>
    </citation>
    <scope>NUCLEOTIDE SEQUENCE</scope>
    <source>
        <strain evidence="1">TL01-2</strain>
    </source>
</reference>
<organism evidence="1 2">
    <name type="scientific">Priestia aryabhattai</name>
    <name type="common">Bacillus aryabhattai</name>
    <dbReference type="NCBI Taxonomy" id="412384"/>
    <lineage>
        <taxon>Bacteria</taxon>
        <taxon>Bacillati</taxon>
        <taxon>Bacillota</taxon>
        <taxon>Bacilli</taxon>
        <taxon>Bacillales</taxon>
        <taxon>Bacillaceae</taxon>
        <taxon>Priestia</taxon>
    </lineage>
</organism>
<accession>A0AAX6N2N5</accession>
<evidence type="ECO:0000313" key="2">
    <source>
        <dbReference type="Proteomes" id="UP001269400"/>
    </source>
</evidence>
<dbReference type="AlphaFoldDB" id="A0AAX6N2N5"/>
<evidence type="ECO:0000313" key="1">
    <source>
        <dbReference type="EMBL" id="MDU9690171.1"/>
    </source>
</evidence>
<name>A0AAX6N2N5_PRIAR</name>
<proteinExistence type="predicted"/>
<protein>
    <submittedName>
        <fullName evidence="1">Uncharacterized protein</fullName>
    </submittedName>
</protein>
<dbReference type="RefSeq" id="WP_316909890.1">
    <property type="nucleotide sequence ID" value="NZ_JAPTGD010000001.1"/>
</dbReference>
<gene>
    <name evidence="1" type="ORF">O0Q50_03255</name>
</gene>
<sequence length="138" mass="15931">MDKELEEKVVRSFFTKRIQDRVIFELFSAKKREDALHRLNHNYTKTLREEYMIEIPKPNSCANEIAKLLKQHGAGKECCSISWNKKIDGEELPLLTALKDAVGYGFPSIVVCIPNKLAYFEAEQGFGPPPRYILKRET</sequence>
<dbReference type="EMBL" id="JAPTGD010000001">
    <property type="protein sequence ID" value="MDU9690171.1"/>
    <property type="molecule type" value="Genomic_DNA"/>
</dbReference>